<feature type="transmembrane region" description="Helical" evidence="7">
    <location>
        <begin position="122"/>
        <end position="140"/>
    </location>
</feature>
<evidence type="ECO:0000256" key="2">
    <source>
        <dbReference type="ARBA" id="ARBA00009045"/>
    </source>
</evidence>
<reference evidence="9 10" key="1">
    <citation type="submission" date="2020-07" db="EMBL/GenBank/DDBJ databases">
        <title>Sequencing the genomes of 1000 actinobacteria strains.</title>
        <authorList>
            <person name="Klenk H.-P."/>
        </authorList>
    </citation>
    <scope>NUCLEOTIDE SEQUENCE [LARGE SCALE GENOMIC DNA]</scope>
    <source>
        <strain evidence="9 10">DSM 15664</strain>
    </source>
</reference>
<dbReference type="Gene3D" id="1.20.1540.10">
    <property type="entry name" value="Rhomboid-like"/>
    <property type="match status" value="1"/>
</dbReference>
<comment type="caution">
    <text evidence="9">The sequence shown here is derived from an EMBL/GenBank/DDBJ whole genome shotgun (WGS) entry which is preliminary data.</text>
</comment>
<dbReference type="EMBL" id="JACCFQ010000001">
    <property type="protein sequence ID" value="NYJ16412.1"/>
    <property type="molecule type" value="Genomic_DNA"/>
</dbReference>
<feature type="transmembrane region" description="Helical" evidence="7">
    <location>
        <begin position="173"/>
        <end position="190"/>
    </location>
</feature>
<dbReference type="GO" id="GO:0004252">
    <property type="term" value="F:serine-type endopeptidase activity"/>
    <property type="evidence" value="ECO:0007669"/>
    <property type="project" value="InterPro"/>
</dbReference>
<organism evidence="9 10">
    <name type="scientific">Nesterenkonia sandarakina</name>
    <dbReference type="NCBI Taxonomy" id="272918"/>
    <lineage>
        <taxon>Bacteria</taxon>
        <taxon>Bacillati</taxon>
        <taxon>Actinomycetota</taxon>
        <taxon>Actinomycetes</taxon>
        <taxon>Micrococcales</taxon>
        <taxon>Micrococcaceae</taxon>
        <taxon>Nesterenkonia</taxon>
    </lineage>
</organism>
<accession>A0A7Z0E8Q6</accession>
<dbReference type="GO" id="GO:0006508">
    <property type="term" value="P:proteolysis"/>
    <property type="evidence" value="ECO:0007669"/>
    <property type="project" value="UniProtKB-KW"/>
</dbReference>
<keyword evidence="5 7" id="KW-1133">Transmembrane helix</keyword>
<feature type="transmembrane region" description="Helical" evidence="7">
    <location>
        <begin position="147"/>
        <end position="167"/>
    </location>
</feature>
<evidence type="ECO:0000256" key="5">
    <source>
        <dbReference type="ARBA" id="ARBA00022989"/>
    </source>
</evidence>
<keyword evidence="3 7" id="KW-0812">Transmembrane</keyword>
<feature type="domain" description="Peptidase S54 rhomboid" evidence="8">
    <location>
        <begin position="55"/>
        <end position="187"/>
    </location>
</feature>
<evidence type="ECO:0000256" key="7">
    <source>
        <dbReference type="SAM" id="Phobius"/>
    </source>
</evidence>
<evidence type="ECO:0000313" key="9">
    <source>
        <dbReference type="EMBL" id="NYJ16412.1"/>
    </source>
</evidence>
<evidence type="ECO:0000256" key="6">
    <source>
        <dbReference type="ARBA" id="ARBA00023136"/>
    </source>
</evidence>
<dbReference type="AlphaFoldDB" id="A0A7Z0E8Q6"/>
<evidence type="ECO:0000313" key="10">
    <source>
        <dbReference type="Proteomes" id="UP000560069"/>
    </source>
</evidence>
<sequence length="234" mass="24473">MRPGKRPIITFSLIGLCVVLFGLQLLSGTITGANPDPVTAALWYAPLQTSPWVFEPWRMLSSALVHSPSNAMHLLFNMFALWFIGRAIEPALGALRYLALLLLSALGGSVAVLFLTPAMTPTLGASGAVFGLFGALFILMRATGSQTGGILTLIGINVVISFVIPGISWQGHFGGLVVGALCALVFAKSAPAASGDRRRDAARQARRQGLGLLGITGLLLLLIIVGMQLVTPAG</sequence>
<dbReference type="Pfam" id="PF01694">
    <property type="entry name" value="Rhomboid"/>
    <property type="match status" value="1"/>
</dbReference>
<keyword evidence="6 7" id="KW-0472">Membrane</keyword>
<evidence type="ECO:0000256" key="1">
    <source>
        <dbReference type="ARBA" id="ARBA00004141"/>
    </source>
</evidence>
<dbReference type="InterPro" id="IPR022764">
    <property type="entry name" value="Peptidase_S54_rhomboid_dom"/>
</dbReference>
<evidence type="ECO:0000256" key="4">
    <source>
        <dbReference type="ARBA" id="ARBA00022801"/>
    </source>
</evidence>
<keyword evidence="9" id="KW-0645">Protease</keyword>
<evidence type="ECO:0000259" key="8">
    <source>
        <dbReference type="Pfam" id="PF01694"/>
    </source>
</evidence>
<keyword evidence="4" id="KW-0378">Hydrolase</keyword>
<gene>
    <name evidence="9" type="ORF">HNR11_000946</name>
</gene>
<dbReference type="RefSeq" id="WP_343050586.1">
    <property type="nucleotide sequence ID" value="NZ_BAAALK010000006.1"/>
</dbReference>
<dbReference type="SUPFAM" id="SSF144091">
    <property type="entry name" value="Rhomboid-like"/>
    <property type="match status" value="1"/>
</dbReference>
<dbReference type="InterPro" id="IPR050925">
    <property type="entry name" value="Rhomboid_protease_S54"/>
</dbReference>
<dbReference type="Proteomes" id="UP000560069">
    <property type="component" value="Unassembled WGS sequence"/>
</dbReference>
<comment type="similarity">
    <text evidence="2">Belongs to the peptidase S54 family.</text>
</comment>
<comment type="subcellular location">
    <subcellularLocation>
        <location evidence="1">Membrane</location>
        <topology evidence="1">Multi-pass membrane protein</topology>
    </subcellularLocation>
</comment>
<feature type="transmembrane region" description="Helical" evidence="7">
    <location>
        <begin position="59"/>
        <end position="85"/>
    </location>
</feature>
<keyword evidence="10" id="KW-1185">Reference proteome</keyword>
<dbReference type="PANTHER" id="PTHR43731:SF14">
    <property type="entry name" value="PRESENILIN-ASSOCIATED RHOMBOID-LIKE PROTEIN, MITOCHONDRIAL"/>
    <property type="match status" value="1"/>
</dbReference>
<feature type="transmembrane region" description="Helical" evidence="7">
    <location>
        <begin position="210"/>
        <end position="230"/>
    </location>
</feature>
<feature type="transmembrane region" description="Helical" evidence="7">
    <location>
        <begin position="97"/>
        <end position="116"/>
    </location>
</feature>
<evidence type="ECO:0000256" key="3">
    <source>
        <dbReference type="ARBA" id="ARBA00022692"/>
    </source>
</evidence>
<dbReference type="PANTHER" id="PTHR43731">
    <property type="entry name" value="RHOMBOID PROTEASE"/>
    <property type="match status" value="1"/>
</dbReference>
<dbReference type="InterPro" id="IPR035952">
    <property type="entry name" value="Rhomboid-like_sf"/>
</dbReference>
<name>A0A7Z0E8Q6_9MICC</name>
<protein>
    <submittedName>
        <fullName evidence="9">Membrane associated rhomboid family serine protease</fullName>
    </submittedName>
</protein>
<dbReference type="GO" id="GO:0016020">
    <property type="term" value="C:membrane"/>
    <property type="evidence" value="ECO:0007669"/>
    <property type="project" value="UniProtKB-SubCell"/>
</dbReference>
<proteinExistence type="inferred from homology"/>